<evidence type="ECO:0000313" key="7">
    <source>
        <dbReference type="Proteomes" id="UP000190539"/>
    </source>
</evidence>
<dbReference type="NCBIfam" id="TIGR03619">
    <property type="entry name" value="F420_Rv2161c"/>
    <property type="match status" value="1"/>
</dbReference>
<gene>
    <name evidence="6" type="ORF">B1H18_09675</name>
</gene>
<dbReference type="STRING" id="83656.B1H18_09675"/>
<dbReference type="InterPro" id="IPR019921">
    <property type="entry name" value="Lucif-like_OxRdtase_Rv2161c"/>
</dbReference>
<keyword evidence="1" id="KW-0285">Flavoprotein</keyword>
<sequence length="300" mass="31746">MRLGFGLPTFGPAANEVNGIARFAADAEKAGATSLWVGDRLLTPVDPVVGYSPGSTAIPEEFRVATDPLTALAVAAAVTGEVRLGSSGINAPWYPPALLARALASIDVASGGRLIAGFGSGWSPEEYEAAGVPFEGRGARLDELLDVLVAWWTTNPVSHRGPLFTIPAGHVELKPVQRPRPPIYLGAFGPRALRRVGERADGWMPVWWAPEVFPVAQLTQGWATVRESAERAGRDPATISMILRVNVAAGTPVEVVAEEVLKVRSVLPAEEVFVDFTFVASSVGHTLDLVGNLLDLVSAE</sequence>
<dbReference type="PANTHER" id="PTHR42847:SF4">
    <property type="entry name" value="ALKANESULFONATE MONOOXYGENASE-RELATED"/>
    <property type="match status" value="1"/>
</dbReference>
<name>A0A1V4ACX2_9ACTN</name>
<dbReference type="EMBL" id="MVFC01000005">
    <property type="protein sequence ID" value="OON81065.1"/>
    <property type="molecule type" value="Genomic_DNA"/>
</dbReference>
<feature type="domain" description="Luciferase-like" evidence="5">
    <location>
        <begin position="15"/>
        <end position="264"/>
    </location>
</feature>
<evidence type="ECO:0000259" key="5">
    <source>
        <dbReference type="Pfam" id="PF00296"/>
    </source>
</evidence>
<evidence type="ECO:0000313" key="6">
    <source>
        <dbReference type="EMBL" id="OON81065.1"/>
    </source>
</evidence>
<dbReference type="CDD" id="cd01097">
    <property type="entry name" value="Tetrahydromethanopterin_reductase"/>
    <property type="match status" value="1"/>
</dbReference>
<evidence type="ECO:0000256" key="4">
    <source>
        <dbReference type="ARBA" id="ARBA00023033"/>
    </source>
</evidence>
<accession>A0A1V4ACX2</accession>
<dbReference type="OrthoDB" id="3206024at2"/>
<dbReference type="GO" id="GO:0046306">
    <property type="term" value="P:alkanesulfonate catabolic process"/>
    <property type="evidence" value="ECO:0007669"/>
    <property type="project" value="TreeGrafter"/>
</dbReference>
<protein>
    <submittedName>
        <fullName evidence="6">LLM class F420-dependent oxidoreductase</fullName>
    </submittedName>
</protein>
<dbReference type="GO" id="GO:0008726">
    <property type="term" value="F:alkanesulfonate monooxygenase activity"/>
    <property type="evidence" value="ECO:0007669"/>
    <property type="project" value="TreeGrafter"/>
</dbReference>
<keyword evidence="7" id="KW-1185">Reference proteome</keyword>
<evidence type="ECO:0000256" key="3">
    <source>
        <dbReference type="ARBA" id="ARBA00023002"/>
    </source>
</evidence>
<dbReference type="AlphaFoldDB" id="A0A1V4ACX2"/>
<organism evidence="6 7">
    <name type="scientific">Streptomyces tsukubensis</name>
    <dbReference type="NCBI Taxonomy" id="83656"/>
    <lineage>
        <taxon>Bacteria</taxon>
        <taxon>Bacillati</taxon>
        <taxon>Actinomycetota</taxon>
        <taxon>Actinomycetes</taxon>
        <taxon>Kitasatosporales</taxon>
        <taxon>Streptomycetaceae</taxon>
        <taxon>Streptomyces</taxon>
    </lineage>
</organism>
<keyword evidence="2" id="KW-0288">FMN</keyword>
<reference evidence="6 7" key="1">
    <citation type="submission" date="2017-02" db="EMBL/GenBank/DDBJ databases">
        <title>Draft Genome Sequence of Streptomyces tsukubaensis F601, a Producer of the immunosuppressant tacrolimus FK506.</title>
        <authorList>
            <person name="Zong G."/>
            <person name="Zhong C."/>
            <person name="Fu J."/>
            <person name="Qin R."/>
            <person name="Cao G."/>
        </authorList>
    </citation>
    <scope>NUCLEOTIDE SEQUENCE [LARGE SCALE GENOMIC DNA]</scope>
    <source>
        <strain evidence="6 7">F601</strain>
    </source>
</reference>
<dbReference type="InterPro" id="IPR036661">
    <property type="entry name" value="Luciferase-like_sf"/>
</dbReference>
<dbReference type="InterPro" id="IPR011251">
    <property type="entry name" value="Luciferase-like_dom"/>
</dbReference>
<dbReference type="Pfam" id="PF00296">
    <property type="entry name" value="Bac_luciferase"/>
    <property type="match status" value="1"/>
</dbReference>
<comment type="caution">
    <text evidence="6">The sequence shown here is derived from an EMBL/GenBank/DDBJ whole genome shotgun (WGS) entry which is preliminary data.</text>
</comment>
<proteinExistence type="predicted"/>
<dbReference type="PANTHER" id="PTHR42847">
    <property type="entry name" value="ALKANESULFONATE MONOOXYGENASE"/>
    <property type="match status" value="1"/>
</dbReference>
<dbReference type="RefSeq" id="WP_077966704.1">
    <property type="nucleotide sequence ID" value="NZ_CP045178.1"/>
</dbReference>
<dbReference type="Gene3D" id="3.20.20.30">
    <property type="entry name" value="Luciferase-like domain"/>
    <property type="match status" value="1"/>
</dbReference>
<dbReference type="InterPro" id="IPR050172">
    <property type="entry name" value="SsuD_RutA_monooxygenase"/>
</dbReference>
<dbReference type="Proteomes" id="UP000190539">
    <property type="component" value="Unassembled WGS sequence"/>
</dbReference>
<dbReference type="SUPFAM" id="SSF51679">
    <property type="entry name" value="Bacterial luciferase-like"/>
    <property type="match status" value="1"/>
</dbReference>
<keyword evidence="4" id="KW-0503">Monooxygenase</keyword>
<keyword evidence="3" id="KW-0560">Oxidoreductase</keyword>
<evidence type="ECO:0000256" key="2">
    <source>
        <dbReference type="ARBA" id="ARBA00022643"/>
    </source>
</evidence>
<evidence type="ECO:0000256" key="1">
    <source>
        <dbReference type="ARBA" id="ARBA00022630"/>
    </source>
</evidence>